<proteinExistence type="inferred from homology"/>
<comment type="subcellular location">
    <subcellularLocation>
        <location evidence="5">Cytoplasm</location>
    </subcellularLocation>
    <subcellularLocation>
        <location evidence="1">Membrane</location>
    </subcellularLocation>
</comment>
<comment type="pathway">
    <text evidence="5">Nucleotide-sugar biosynthesis; CMP-3-deoxy-D-manno-octulosonate biosynthesis; CMP-3-deoxy-D-manno-octulosonate from 3-deoxy-D-manno-octulosonate and CTP: step 1/1.</text>
</comment>
<dbReference type="InterPro" id="IPR004528">
    <property type="entry name" value="KdsB"/>
</dbReference>
<dbReference type="STRING" id="1806891.Cs308_0818"/>
<dbReference type="KEGG" id="csaz:Cs308_0818"/>
<dbReference type="Pfam" id="PF02348">
    <property type="entry name" value="CTP_transf_3"/>
    <property type="match status" value="1"/>
</dbReference>
<dbReference type="GO" id="GO:0009103">
    <property type="term" value="P:lipopolysaccharide biosynthetic process"/>
    <property type="evidence" value="ECO:0007669"/>
    <property type="project" value="UniProtKB-UniRule"/>
</dbReference>
<dbReference type="GO" id="GO:0008690">
    <property type="term" value="F:3-deoxy-manno-octulosonate cytidylyltransferase activity"/>
    <property type="evidence" value="ECO:0007669"/>
    <property type="project" value="UniProtKB-UniRule"/>
</dbReference>
<evidence type="ECO:0000256" key="3">
    <source>
        <dbReference type="ARBA" id="ARBA00022695"/>
    </source>
</evidence>
<dbReference type="PANTHER" id="PTHR42866:SF2">
    <property type="entry name" value="3-DEOXY-MANNO-OCTULOSONATE CYTIDYLYLTRANSFERASE, MITOCHONDRIAL"/>
    <property type="match status" value="1"/>
</dbReference>
<keyword evidence="2 5" id="KW-0808">Transferase</keyword>
<evidence type="ECO:0000313" key="7">
    <source>
        <dbReference type="Proteomes" id="UP000078162"/>
    </source>
</evidence>
<gene>
    <name evidence="5" type="primary">kdsB</name>
    <name evidence="6" type="ORF">Cs308_0818</name>
</gene>
<dbReference type="InterPro" id="IPR003329">
    <property type="entry name" value="Cytidylyl_trans"/>
</dbReference>
<keyword evidence="3 5" id="KW-0548">Nucleotidyltransferase</keyword>
<protein>
    <recommendedName>
        <fullName evidence="5">3-deoxy-manno-octulosonate cytidylyltransferase</fullName>
        <ecNumber evidence="5">2.7.7.38</ecNumber>
    </recommendedName>
    <alternativeName>
        <fullName evidence="5">CMP-2-keto-3-deoxyoctulosonic acid synthase</fullName>
        <shortName evidence="5">CKS</shortName>
        <shortName evidence="5">CMP-KDO synthase</shortName>
    </alternativeName>
</protein>
<dbReference type="RefSeq" id="WP_066482845.1">
    <property type="nucleotide sequence ID" value="NZ_CP014639.1"/>
</dbReference>
<name>A0A1A9HVH4_9CHLA</name>
<dbReference type="CDD" id="cd02517">
    <property type="entry name" value="CMP-KDO-Synthetase"/>
    <property type="match status" value="1"/>
</dbReference>
<comment type="similarity">
    <text evidence="5">Belongs to the KdsB family.</text>
</comment>
<dbReference type="NCBIfam" id="TIGR00466">
    <property type="entry name" value="kdsB"/>
    <property type="match status" value="1"/>
</dbReference>
<evidence type="ECO:0000256" key="4">
    <source>
        <dbReference type="ARBA" id="ARBA00022985"/>
    </source>
</evidence>
<dbReference type="HAMAP" id="MF_00057">
    <property type="entry name" value="KdsB"/>
    <property type="match status" value="1"/>
</dbReference>
<evidence type="ECO:0000256" key="2">
    <source>
        <dbReference type="ARBA" id="ARBA00022679"/>
    </source>
</evidence>
<dbReference type="Gene3D" id="3.90.550.10">
    <property type="entry name" value="Spore Coat Polysaccharide Biosynthesis Protein SpsA, Chain A"/>
    <property type="match status" value="1"/>
</dbReference>
<dbReference type="GO" id="GO:0016020">
    <property type="term" value="C:membrane"/>
    <property type="evidence" value="ECO:0007669"/>
    <property type="project" value="UniProtKB-SubCell"/>
</dbReference>
<organism evidence="6 7">
    <name type="scientific">Candidatus Chlamydia sanziniae</name>
    <dbReference type="NCBI Taxonomy" id="1806891"/>
    <lineage>
        <taxon>Bacteria</taxon>
        <taxon>Pseudomonadati</taxon>
        <taxon>Chlamydiota</taxon>
        <taxon>Chlamydiia</taxon>
        <taxon>Chlamydiales</taxon>
        <taxon>Chlamydiaceae</taxon>
        <taxon>Chlamydia/Chlamydophila group</taxon>
        <taxon>Chlamydia</taxon>
    </lineage>
</organism>
<dbReference type="NCBIfam" id="NF003952">
    <property type="entry name" value="PRK05450.1-5"/>
    <property type="match status" value="1"/>
</dbReference>
<dbReference type="EC" id="2.7.7.38" evidence="5"/>
<accession>A0A1A9HVH4</accession>
<sequence>MNQRTSKGLRLGVLPARWYSSRFPGKPLAMILGKSLIQRTYERVCECSLLDKIVVATEDQRVIDHVNDFGGHAVMTSSKWINGTERTAEVASTYFPNAEIIVNIQGDEPCIDPKVVDSLVQKLETSPEIQLVTPVAVTKDKEEILAEYKVKCVFDTQGRALYFSRSPIPCIFKEDTPIYLHIGVYAFRREALFRYIQYSSTPLSDAEDLEQLRALEFGECIHVCVVNAKSPSVDYPEDIIKVEKYITCLSSACF</sequence>
<keyword evidence="4 5" id="KW-0448">Lipopolysaccharide biosynthesis</keyword>
<dbReference type="EMBL" id="CP014639">
    <property type="protein sequence ID" value="ANH78988.1"/>
    <property type="molecule type" value="Genomic_DNA"/>
</dbReference>
<comment type="function">
    <text evidence="5">Activates KDO (a required 8-carbon sugar) for incorporation into bacterial lipopolysaccharide in Gram-negative bacteria.</text>
</comment>
<dbReference type="SUPFAM" id="SSF53448">
    <property type="entry name" value="Nucleotide-diphospho-sugar transferases"/>
    <property type="match status" value="1"/>
</dbReference>
<comment type="catalytic activity">
    <reaction evidence="5">
        <text>3-deoxy-alpha-D-manno-oct-2-ulosonate + CTP = CMP-3-deoxy-beta-D-manno-octulosonate + diphosphate</text>
        <dbReference type="Rhea" id="RHEA:23448"/>
        <dbReference type="ChEBI" id="CHEBI:33019"/>
        <dbReference type="ChEBI" id="CHEBI:37563"/>
        <dbReference type="ChEBI" id="CHEBI:85986"/>
        <dbReference type="ChEBI" id="CHEBI:85987"/>
        <dbReference type="EC" id="2.7.7.38"/>
    </reaction>
</comment>
<dbReference type="InterPro" id="IPR029044">
    <property type="entry name" value="Nucleotide-diphossugar_trans"/>
</dbReference>
<dbReference type="GO" id="GO:0005829">
    <property type="term" value="C:cytosol"/>
    <property type="evidence" value="ECO:0007669"/>
    <property type="project" value="TreeGrafter"/>
</dbReference>
<dbReference type="OrthoDB" id="9815559at2"/>
<evidence type="ECO:0000313" key="6">
    <source>
        <dbReference type="EMBL" id="ANH78988.1"/>
    </source>
</evidence>
<keyword evidence="5" id="KW-0963">Cytoplasm</keyword>
<dbReference type="GO" id="GO:0033468">
    <property type="term" value="P:CMP-keto-3-deoxy-D-manno-octulosonic acid biosynthetic process"/>
    <property type="evidence" value="ECO:0007669"/>
    <property type="project" value="UniProtKB-UniRule"/>
</dbReference>
<dbReference type="PANTHER" id="PTHR42866">
    <property type="entry name" value="3-DEOXY-MANNO-OCTULOSONATE CYTIDYLYLTRANSFERASE"/>
    <property type="match status" value="1"/>
</dbReference>
<dbReference type="NCBIfam" id="NF003950">
    <property type="entry name" value="PRK05450.1-3"/>
    <property type="match status" value="1"/>
</dbReference>
<evidence type="ECO:0000256" key="1">
    <source>
        <dbReference type="ARBA" id="ARBA00004370"/>
    </source>
</evidence>
<evidence type="ECO:0000256" key="5">
    <source>
        <dbReference type="HAMAP-Rule" id="MF_00057"/>
    </source>
</evidence>
<dbReference type="PATRIC" id="fig|1806891.3.peg.811"/>
<keyword evidence="7" id="KW-1185">Reference proteome</keyword>
<dbReference type="UniPathway" id="UPA00358">
    <property type="reaction ID" value="UER00476"/>
</dbReference>
<dbReference type="FunFam" id="3.90.550.10:FF:000011">
    <property type="entry name" value="3-deoxy-manno-octulosonate cytidylyltransferase"/>
    <property type="match status" value="1"/>
</dbReference>
<dbReference type="Proteomes" id="UP000078162">
    <property type="component" value="Chromosome"/>
</dbReference>
<dbReference type="AlphaFoldDB" id="A0A1A9HVH4"/>
<reference evidence="7" key="1">
    <citation type="submission" date="2016-03" db="EMBL/GenBank/DDBJ databases">
        <title>Culture-independent genomics supports pathogen discovery for uncultivable bacteria within the genus Chlamydia.</title>
        <authorList>
            <person name="Taylor-Brown A."/>
            <person name="Bachmann N.L."/>
            <person name="Borel N."/>
            <person name="Polkinghorne A."/>
        </authorList>
    </citation>
    <scope>NUCLEOTIDE SEQUENCE [LARGE SCALE GENOMIC DNA]</scope>
    <source>
        <strain evidence="7">2742-308</strain>
    </source>
</reference>